<dbReference type="PANTHER" id="PTHR31717">
    <property type="entry name" value="ZINC FINGER PROTEIN CONSTANS-LIKE 10"/>
    <property type="match status" value="1"/>
</dbReference>
<proteinExistence type="inferred from homology"/>
<accession>A0AAV8Q7S0</accession>
<dbReference type="InterPro" id="IPR000315">
    <property type="entry name" value="Znf_B-box"/>
</dbReference>
<feature type="region of interest" description="Disordered" evidence="10">
    <location>
        <begin position="220"/>
        <end position="246"/>
    </location>
</feature>
<comment type="caution">
    <text evidence="13">The sequence shown here is derived from an EMBL/GenBank/DDBJ whole genome shotgun (WGS) entry which is preliminary data.</text>
</comment>
<dbReference type="PROSITE" id="PS51017">
    <property type="entry name" value="CCT"/>
    <property type="match status" value="1"/>
</dbReference>
<dbReference type="InterPro" id="IPR010402">
    <property type="entry name" value="CCT_domain"/>
</dbReference>
<dbReference type="Proteomes" id="UP001222027">
    <property type="component" value="Unassembled WGS sequence"/>
</dbReference>
<feature type="domain" description="CCT" evidence="12">
    <location>
        <begin position="421"/>
        <end position="463"/>
    </location>
</feature>
<evidence type="ECO:0000313" key="14">
    <source>
        <dbReference type="Proteomes" id="UP001222027"/>
    </source>
</evidence>
<keyword evidence="6" id="KW-0862">Zinc</keyword>
<dbReference type="PANTHER" id="PTHR31717:SF45">
    <property type="entry name" value="ZINC FINGER PROTEIN CONSTANS-LIKE 14-RELATED"/>
    <property type="match status" value="1"/>
</dbReference>
<evidence type="ECO:0000256" key="4">
    <source>
        <dbReference type="ARBA" id="ARBA00022737"/>
    </source>
</evidence>
<keyword evidence="14" id="KW-1185">Reference proteome</keyword>
<evidence type="ECO:0008006" key="15">
    <source>
        <dbReference type="Google" id="ProtNLM"/>
    </source>
</evidence>
<dbReference type="EMBL" id="JAQQAF010000006">
    <property type="protein sequence ID" value="KAJ8475774.1"/>
    <property type="molecule type" value="Genomic_DNA"/>
</dbReference>
<keyword evidence="7 9" id="KW-0539">Nucleus</keyword>
<evidence type="ECO:0000256" key="10">
    <source>
        <dbReference type="SAM" id="MobiDB-lite"/>
    </source>
</evidence>
<comment type="subcellular location">
    <subcellularLocation>
        <location evidence="1 9">Nucleus</location>
    </subcellularLocation>
</comment>
<gene>
    <name evidence="13" type="ORF">OPV22_019501</name>
</gene>
<evidence type="ECO:0000259" key="12">
    <source>
        <dbReference type="PROSITE" id="PS51017"/>
    </source>
</evidence>
<dbReference type="InterPro" id="IPR049808">
    <property type="entry name" value="CONSTANS-like_Bbox1"/>
</dbReference>
<name>A0AAV8Q7S0_ENSVE</name>
<reference evidence="13 14" key="1">
    <citation type="submission" date="2022-12" db="EMBL/GenBank/DDBJ databases">
        <title>Chromosome-scale assembly of the Ensete ventricosum genome.</title>
        <authorList>
            <person name="Dussert Y."/>
            <person name="Stocks J."/>
            <person name="Wendawek A."/>
            <person name="Woldeyes F."/>
            <person name="Nichols R.A."/>
            <person name="Borrell J.S."/>
        </authorList>
    </citation>
    <scope>NUCLEOTIDE SEQUENCE [LARGE SCALE GENOMIC DNA]</scope>
    <source>
        <strain evidence="14">cv. Maze</strain>
        <tissue evidence="13">Seeds</tissue>
    </source>
</reference>
<protein>
    <recommendedName>
        <fullName evidence="15">CCT domain-containing protein</fullName>
    </recommendedName>
</protein>
<comment type="similarity">
    <text evidence="2">Belongs to the CONSTANS family.</text>
</comment>
<evidence type="ECO:0000256" key="3">
    <source>
        <dbReference type="ARBA" id="ARBA00022723"/>
    </source>
</evidence>
<dbReference type="PROSITE" id="PS50119">
    <property type="entry name" value="ZF_BBOX"/>
    <property type="match status" value="2"/>
</dbReference>
<dbReference type="CDD" id="cd19821">
    <property type="entry name" value="Bbox1_BBX-like"/>
    <property type="match status" value="1"/>
</dbReference>
<dbReference type="AlphaFoldDB" id="A0AAV8Q7S0"/>
<feature type="domain" description="B box-type" evidence="11">
    <location>
        <begin position="79"/>
        <end position="125"/>
    </location>
</feature>
<dbReference type="Pfam" id="PF06203">
    <property type="entry name" value="CCT"/>
    <property type="match status" value="1"/>
</dbReference>
<sequence>MRRQAEEEKGSVLFLGRELGFQAVEMGVEDREGGGRRMPCDHCGEAGTAVLYCRADAARLCLACDADVHAANALAQRHTRGPICDSCAAAPAVALCAADGLALCAACDDDTHGAFGPSSHPRTAIESFSGSLSAIELAAAWGFDLASKIHQFCLPTEFTSVDDWFALDATPVVDPSLQELYVPCAKRHKGSLATGGKGRQALFRQLMELVARESPGSCKWRQTTLNKKNDHREDEEEEEEKGRETEQMGYTSLLMMESSARTALKESDRLMEEKNLVWDHDHIDHAAEVWDFDSGRTRNRCEYSSLEAGFGTNSAGFMIKSYSELLIESSLGATNVLEDIYDTSCLSSNERKKVDMTGSWHKNTRNAASQGPSTTHSKILDMARPVDPSHDSETAGGTKEIFGDPPVNMKNDIDSNLLAQRGSAVLRYKEKRKNRRYDKHIRYESRKLRADTRKRVKGRFVKSTEA</sequence>
<evidence type="ECO:0000259" key="11">
    <source>
        <dbReference type="PROSITE" id="PS50119"/>
    </source>
</evidence>
<evidence type="ECO:0000256" key="1">
    <source>
        <dbReference type="ARBA" id="ARBA00004123"/>
    </source>
</evidence>
<dbReference type="SMART" id="SM00336">
    <property type="entry name" value="BBOX"/>
    <property type="match status" value="2"/>
</dbReference>
<evidence type="ECO:0000256" key="9">
    <source>
        <dbReference type="PROSITE-ProRule" id="PRU00357"/>
    </source>
</evidence>
<keyword evidence="5 8" id="KW-0863">Zinc-finger</keyword>
<organism evidence="13 14">
    <name type="scientific">Ensete ventricosum</name>
    <name type="common">Abyssinian banana</name>
    <name type="synonym">Musa ensete</name>
    <dbReference type="NCBI Taxonomy" id="4639"/>
    <lineage>
        <taxon>Eukaryota</taxon>
        <taxon>Viridiplantae</taxon>
        <taxon>Streptophyta</taxon>
        <taxon>Embryophyta</taxon>
        <taxon>Tracheophyta</taxon>
        <taxon>Spermatophyta</taxon>
        <taxon>Magnoliopsida</taxon>
        <taxon>Liliopsida</taxon>
        <taxon>Zingiberales</taxon>
        <taxon>Musaceae</taxon>
        <taxon>Ensete</taxon>
    </lineage>
</organism>
<dbReference type="GO" id="GO:0006355">
    <property type="term" value="P:regulation of DNA-templated transcription"/>
    <property type="evidence" value="ECO:0007669"/>
    <property type="project" value="UniProtKB-ARBA"/>
</dbReference>
<dbReference type="GO" id="GO:0005634">
    <property type="term" value="C:nucleus"/>
    <property type="evidence" value="ECO:0007669"/>
    <property type="project" value="UniProtKB-SubCell"/>
</dbReference>
<evidence type="ECO:0000313" key="13">
    <source>
        <dbReference type="EMBL" id="KAJ8475774.1"/>
    </source>
</evidence>
<evidence type="ECO:0000256" key="2">
    <source>
        <dbReference type="ARBA" id="ARBA00010024"/>
    </source>
</evidence>
<feature type="region of interest" description="Disordered" evidence="10">
    <location>
        <begin position="385"/>
        <end position="408"/>
    </location>
</feature>
<feature type="domain" description="B box-type" evidence="11">
    <location>
        <begin position="35"/>
        <end position="83"/>
    </location>
</feature>
<dbReference type="GO" id="GO:0008270">
    <property type="term" value="F:zinc ion binding"/>
    <property type="evidence" value="ECO:0007669"/>
    <property type="project" value="UniProtKB-KW"/>
</dbReference>
<keyword evidence="4" id="KW-0677">Repeat</keyword>
<evidence type="ECO:0000256" key="5">
    <source>
        <dbReference type="ARBA" id="ARBA00022771"/>
    </source>
</evidence>
<evidence type="ECO:0000256" key="7">
    <source>
        <dbReference type="ARBA" id="ARBA00023242"/>
    </source>
</evidence>
<evidence type="ECO:0000256" key="8">
    <source>
        <dbReference type="PROSITE-ProRule" id="PRU00024"/>
    </source>
</evidence>
<evidence type="ECO:0000256" key="6">
    <source>
        <dbReference type="ARBA" id="ARBA00022833"/>
    </source>
</evidence>
<keyword evidence="3" id="KW-0479">Metal-binding</keyword>